<evidence type="ECO:0000313" key="4">
    <source>
        <dbReference type="Proteomes" id="UP001050691"/>
    </source>
</evidence>
<keyword evidence="4" id="KW-1185">Reference proteome</keyword>
<feature type="compositionally biased region" description="Polar residues" evidence="1">
    <location>
        <begin position="23"/>
        <end position="36"/>
    </location>
</feature>
<feature type="transmembrane region" description="Helical" evidence="2">
    <location>
        <begin position="241"/>
        <end position="265"/>
    </location>
</feature>
<dbReference type="AlphaFoldDB" id="A0AAV5AR99"/>
<feature type="compositionally biased region" description="Polar residues" evidence="1">
    <location>
        <begin position="1"/>
        <end position="11"/>
    </location>
</feature>
<organism evidence="3 4">
    <name type="scientific">Clathrus columnatus</name>
    <dbReference type="NCBI Taxonomy" id="1419009"/>
    <lineage>
        <taxon>Eukaryota</taxon>
        <taxon>Fungi</taxon>
        <taxon>Dikarya</taxon>
        <taxon>Basidiomycota</taxon>
        <taxon>Agaricomycotina</taxon>
        <taxon>Agaricomycetes</taxon>
        <taxon>Phallomycetidae</taxon>
        <taxon>Phallales</taxon>
        <taxon>Clathraceae</taxon>
        <taxon>Clathrus</taxon>
    </lineage>
</organism>
<gene>
    <name evidence="3" type="ORF">Clacol_009957</name>
</gene>
<protein>
    <submittedName>
        <fullName evidence="3">Uncharacterized protein</fullName>
    </submittedName>
</protein>
<dbReference type="Proteomes" id="UP001050691">
    <property type="component" value="Unassembled WGS sequence"/>
</dbReference>
<proteinExistence type="predicted"/>
<evidence type="ECO:0000256" key="1">
    <source>
        <dbReference type="SAM" id="MobiDB-lite"/>
    </source>
</evidence>
<evidence type="ECO:0000256" key="2">
    <source>
        <dbReference type="SAM" id="Phobius"/>
    </source>
</evidence>
<feature type="region of interest" description="Disordered" evidence="1">
    <location>
        <begin position="1"/>
        <end position="87"/>
    </location>
</feature>
<keyword evidence="2" id="KW-0472">Membrane</keyword>
<reference evidence="3" key="1">
    <citation type="submission" date="2021-10" db="EMBL/GenBank/DDBJ databases">
        <title>De novo Genome Assembly of Clathrus columnatus (Basidiomycota, Fungi) Using Illumina and Nanopore Sequence Data.</title>
        <authorList>
            <person name="Ogiso-Tanaka E."/>
            <person name="Itagaki H."/>
            <person name="Hosoya T."/>
            <person name="Hosaka K."/>
        </authorList>
    </citation>
    <scope>NUCLEOTIDE SEQUENCE</scope>
    <source>
        <strain evidence="3">MO-923</strain>
    </source>
</reference>
<feature type="compositionally biased region" description="Basic and acidic residues" evidence="1">
    <location>
        <begin position="424"/>
        <end position="442"/>
    </location>
</feature>
<accession>A0AAV5AR99</accession>
<evidence type="ECO:0000313" key="3">
    <source>
        <dbReference type="EMBL" id="GJJ15679.1"/>
    </source>
</evidence>
<feature type="region of interest" description="Disordered" evidence="1">
    <location>
        <begin position="405"/>
        <end position="460"/>
    </location>
</feature>
<sequence length="460" mass="48415">MASRVSSSLWPQRTPPPLFPKPTSFSDSDNSDYNQLDPSDDNFRYDDDDDDYDNRDYRPPYLNVQRPQPSKRQAAPPVATSNGNSNLPTFVQTNLIDVYLFHGDTDVEVDVWFDQPYQQGHLPFTPNDTWWGAKGADIQPGANQTQTFFFVLVRNGSNPLSGVSQTTFTATQTSLPTSILSALASSSSVSASLASLASLSSASVASLASLSSSMKAASASPSGSSGSLQGDSSNSNNFPNWAIALLSVFGFLAFLSLLCVLFLLFRGIRRRERGTYERASTGGELKYRGSVGSNTPMIPRETTGAEASFREGPIVAPSLGGAAVGGTAIGSNAGPGLVPAVATTGGHPMSDNGSTISHADSAYAALAGGVPPVHPAAHPAPFSPTDAAAMALAFRNVMRKPEFLDVDEGDVDSPGMRDSVVDTDAGREVLESELAEEGRDIRSVSSSRGVKVETVDSSTA</sequence>
<keyword evidence="2" id="KW-1133">Transmembrane helix</keyword>
<keyword evidence="2" id="KW-0812">Transmembrane</keyword>
<dbReference type="EMBL" id="BPWL01000011">
    <property type="protein sequence ID" value="GJJ15679.1"/>
    <property type="molecule type" value="Genomic_DNA"/>
</dbReference>
<comment type="caution">
    <text evidence="3">The sequence shown here is derived from an EMBL/GenBank/DDBJ whole genome shotgun (WGS) entry which is preliminary data.</text>
</comment>
<name>A0AAV5AR99_9AGAM</name>